<reference evidence="7" key="1">
    <citation type="submission" date="2016-10" db="EMBL/GenBank/DDBJ databases">
        <authorList>
            <person name="Varghese N."/>
            <person name="Submissions S."/>
        </authorList>
    </citation>
    <scope>NUCLEOTIDE SEQUENCE [LARGE SCALE GENOMIC DNA]</scope>
    <source>
        <strain evidence="7">CGMCC 1.10223</strain>
    </source>
</reference>
<evidence type="ECO:0000256" key="2">
    <source>
        <dbReference type="ARBA" id="ARBA00007639"/>
    </source>
</evidence>
<dbReference type="EMBL" id="FONN01000011">
    <property type="protein sequence ID" value="SFF00201.1"/>
    <property type="molecule type" value="Genomic_DNA"/>
</dbReference>
<dbReference type="PANTHER" id="PTHR46847:SF1">
    <property type="entry name" value="D-ALLOSE-BINDING PERIPLASMIC PROTEIN-RELATED"/>
    <property type="match status" value="1"/>
</dbReference>
<dbReference type="Gene3D" id="3.40.50.2300">
    <property type="match status" value="2"/>
</dbReference>
<dbReference type="CDD" id="cd06320">
    <property type="entry name" value="PBP1_allose_binding"/>
    <property type="match status" value="1"/>
</dbReference>
<evidence type="ECO:0000313" key="6">
    <source>
        <dbReference type="EMBL" id="SFF00201.1"/>
    </source>
</evidence>
<evidence type="ECO:0000259" key="5">
    <source>
        <dbReference type="Pfam" id="PF13407"/>
    </source>
</evidence>
<accession>A0A1I2F6N1</accession>
<dbReference type="Proteomes" id="UP000183410">
    <property type="component" value="Unassembled WGS sequence"/>
</dbReference>
<name>A0A1I2F6N1_9BACL</name>
<feature type="chain" id="PRO_5010202199" evidence="4">
    <location>
        <begin position="27"/>
        <end position="340"/>
    </location>
</feature>
<dbReference type="AlphaFoldDB" id="A0A1I2F6N1"/>
<dbReference type="RefSeq" id="WP_046232243.1">
    <property type="nucleotide sequence ID" value="NZ_FONN01000011.1"/>
</dbReference>
<keyword evidence="3 4" id="KW-0732">Signal</keyword>
<proteinExistence type="inferred from homology"/>
<feature type="signal peptide" evidence="4">
    <location>
        <begin position="1"/>
        <end position="26"/>
    </location>
</feature>
<keyword evidence="7" id="KW-1185">Reference proteome</keyword>
<dbReference type="InterPro" id="IPR028082">
    <property type="entry name" value="Peripla_BP_I"/>
</dbReference>
<evidence type="ECO:0000256" key="4">
    <source>
        <dbReference type="SAM" id="SignalP"/>
    </source>
</evidence>
<dbReference type="GO" id="GO:0030246">
    <property type="term" value="F:carbohydrate binding"/>
    <property type="evidence" value="ECO:0007669"/>
    <property type="project" value="UniProtKB-ARBA"/>
</dbReference>
<dbReference type="OrthoDB" id="6196975at2"/>
<sequence length="340" mass="35081">MKKTNMMLLMVMLTLAIIVAGCGNQAGTTNGASGTSPAASTDTAAGGATDAAKPKFAIILKTLSNPFWVSMKEGIEAEAKAQGYDVDIFAANDEADLQGQAKIFEDALDKGYAGIAFAPLSPVAMIPSIVKANEKGIYVVNIDEQVDMTELKSAGGYVFSFVTTDNVKVGEKGGQAIIDKLGAEGGKVAIIEGKAGNASGENRKQGATNAFKAAANIEIVDSQPADWDRTKALDVAANILQKNPDLKAFYAANDTMALGALQAVSNAGKQGQVIVVGTDGAPEALDSINAGELYATVAQDPAQVGISSLNKLVQLAKDKATGSADMEPEFVSVESKLVTK</sequence>
<organism evidence="6 7">
    <name type="scientific">Paenibacillus algorifonticola</name>
    <dbReference type="NCBI Taxonomy" id="684063"/>
    <lineage>
        <taxon>Bacteria</taxon>
        <taxon>Bacillati</taxon>
        <taxon>Bacillota</taxon>
        <taxon>Bacilli</taxon>
        <taxon>Bacillales</taxon>
        <taxon>Paenibacillaceae</taxon>
        <taxon>Paenibacillus</taxon>
    </lineage>
</organism>
<dbReference type="GO" id="GO:0030313">
    <property type="term" value="C:cell envelope"/>
    <property type="evidence" value="ECO:0007669"/>
    <property type="project" value="UniProtKB-SubCell"/>
</dbReference>
<dbReference type="PROSITE" id="PS51257">
    <property type="entry name" value="PROKAR_LIPOPROTEIN"/>
    <property type="match status" value="1"/>
</dbReference>
<dbReference type="Pfam" id="PF13407">
    <property type="entry name" value="Peripla_BP_4"/>
    <property type="match status" value="1"/>
</dbReference>
<evidence type="ECO:0000313" key="7">
    <source>
        <dbReference type="Proteomes" id="UP000183410"/>
    </source>
</evidence>
<dbReference type="NCBIfam" id="NF007254">
    <property type="entry name" value="PRK09701.1"/>
    <property type="match status" value="1"/>
</dbReference>
<dbReference type="SUPFAM" id="SSF53822">
    <property type="entry name" value="Periplasmic binding protein-like I"/>
    <property type="match status" value="1"/>
</dbReference>
<protein>
    <submittedName>
        <fullName evidence="6">Allose-binding protein</fullName>
    </submittedName>
</protein>
<evidence type="ECO:0000256" key="3">
    <source>
        <dbReference type="ARBA" id="ARBA00022729"/>
    </source>
</evidence>
<feature type="domain" description="Periplasmic binding protein" evidence="5">
    <location>
        <begin position="56"/>
        <end position="319"/>
    </location>
</feature>
<comment type="subcellular location">
    <subcellularLocation>
        <location evidence="1">Cell envelope</location>
    </subcellularLocation>
</comment>
<dbReference type="PANTHER" id="PTHR46847">
    <property type="entry name" value="D-ALLOSE-BINDING PERIPLASMIC PROTEIN-RELATED"/>
    <property type="match status" value="1"/>
</dbReference>
<comment type="similarity">
    <text evidence="2">Belongs to the bacterial solute-binding protein 2 family.</text>
</comment>
<evidence type="ECO:0000256" key="1">
    <source>
        <dbReference type="ARBA" id="ARBA00004196"/>
    </source>
</evidence>
<gene>
    <name evidence="6" type="ORF">SAMN04487969_11130</name>
</gene>
<dbReference type="InterPro" id="IPR025997">
    <property type="entry name" value="SBP_2_dom"/>
</dbReference>